<sequence>MTVTRNVYGKTTAESLRLFLEFWPDFSDEFVDAWHEISKEKEHIFGENHSNFSWYQFYELPIKEHAALQIEDFSQDEQLSKIFQNLRSSKDQIAAIPATCGQVDSYFEEIEPPTKDEAVALMPLVAVNFGISISKYHAVRCVLYHGCFLNELIDRVREGDDKALFDAIRIDPTAVGCKSITLRISKAAFLQDTKFFTKLKASISGKFGRREQDNFQKMRLIFEVLYEVGATRLTDKQLYQLFVEELELYDWNAEDGGKEKALRKFADTYMKQNATT</sequence>
<dbReference type="AlphaFoldDB" id="A0A1J5RGQ0"/>
<proteinExistence type="predicted"/>
<comment type="caution">
    <text evidence="1">The sequence shown here is derived from an EMBL/GenBank/DDBJ whole genome shotgun (WGS) entry which is preliminary data.</text>
</comment>
<reference evidence="1" key="1">
    <citation type="submission" date="2016-10" db="EMBL/GenBank/DDBJ databases">
        <title>Sequence of Gallionella enrichment culture.</title>
        <authorList>
            <person name="Poehlein A."/>
            <person name="Muehling M."/>
            <person name="Daniel R."/>
        </authorList>
    </citation>
    <scope>NUCLEOTIDE SEQUENCE</scope>
</reference>
<dbReference type="EMBL" id="MLJW01000169">
    <property type="protein sequence ID" value="OIQ95296.1"/>
    <property type="molecule type" value="Genomic_DNA"/>
</dbReference>
<gene>
    <name evidence="1" type="ORF">GALL_226690</name>
</gene>
<organism evidence="1">
    <name type="scientific">mine drainage metagenome</name>
    <dbReference type="NCBI Taxonomy" id="410659"/>
    <lineage>
        <taxon>unclassified sequences</taxon>
        <taxon>metagenomes</taxon>
        <taxon>ecological metagenomes</taxon>
    </lineage>
</organism>
<evidence type="ECO:0000313" key="1">
    <source>
        <dbReference type="EMBL" id="OIQ95296.1"/>
    </source>
</evidence>
<protein>
    <submittedName>
        <fullName evidence="1">Uncharacterized protein</fullName>
    </submittedName>
</protein>
<name>A0A1J5RGQ0_9ZZZZ</name>
<accession>A0A1J5RGQ0</accession>